<feature type="transmembrane region" description="Helical" evidence="1">
    <location>
        <begin position="20"/>
        <end position="38"/>
    </location>
</feature>
<sequence length="140" mass="16370">MTADTQTVEVTKSDLRKFGFIMGGMIALMFGLFFPWVFDKTSENWPIWPFIVMVVFFALAIVMPEILRPVNHYWLKIGNVLGFINSRIILGAMFYLMIFPIGMILKVLGKDSMERKLEEKAETYRKITKVREKDHLKKPF</sequence>
<dbReference type="EMBL" id="SMFQ01000002">
    <property type="protein sequence ID" value="TCJ89177.1"/>
    <property type="molecule type" value="Genomic_DNA"/>
</dbReference>
<dbReference type="Proteomes" id="UP000294887">
    <property type="component" value="Unassembled WGS sequence"/>
</dbReference>
<gene>
    <name evidence="2" type="ORF">EV695_1038</name>
</gene>
<proteinExistence type="predicted"/>
<evidence type="ECO:0000313" key="3">
    <source>
        <dbReference type="Proteomes" id="UP000294887"/>
    </source>
</evidence>
<comment type="caution">
    <text evidence="2">The sequence shown here is derived from an EMBL/GenBank/DDBJ whole genome shotgun (WGS) entry which is preliminary data.</text>
</comment>
<organism evidence="2 3">
    <name type="scientific">Cocleimonas flava</name>
    <dbReference type="NCBI Taxonomy" id="634765"/>
    <lineage>
        <taxon>Bacteria</taxon>
        <taxon>Pseudomonadati</taxon>
        <taxon>Pseudomonadota</taxon>
        <taxon>Gammaproteobacteria</taxon>
        <taxon>Thiotrichales</taxon>
        <taxon>Thiotrichaceae</taxon>
        <taxon>Cocleimonas</taxon>
    </lineage>
</organism>
<reference evidence="2 3" key="1">
    <citation type="submission" date="2019-03" db="EMBL/GenBank/DDBJ databases">
        <title>Genomic Encyclopedia of Type Strains, Phase IV (KMG-IV): sequencing the most valuable type-strain genomes for metagenomic binning, comparative biology and taxonomic classification.</title>
        <authorList>
            <person name="Goeker M."/>
        </authorList>
    </citation>
    <scope>NUCLEOTIDE SEQUENCE [LARGE SCALE GENOMIC DNA]</scope>
    <source>
        <strain evidence="2 3">DSM 24830</strain>
    </source>
</reference>
<dbReference type="RefSeq" id="WP_131904824.1">
    <property type="nucleotide sequence ID" value="NZ_BAAAFU010000008.1"/>
</dbReference>
<accession>A0A4R1F4G7</accession>
<protein>
    <recommendedName>
        <fullName evidence="4">SxtJ</fullName>
    </recommendedName>
</protein>
<name>A0A4R1F4G7_9GAMM</name>
<evidence type="ECO:0008006" key="4">
    <source>
        <dbReference type="Google" id="ProtNLM"/>
    </source>
</evidence>
<keyword evidence="1" id="KW-0812">Transmembrane</keyword>
<evidence type="ECO:0000256" key="1">
    <source>
        <dbReference type="SAM" id="Phobius"/>
    </source>
</evidence>
<dbReference type="Pfam" id="PF19588">
    <property type="entry name" value="SxtJ"/>
    <property type="match status" value="1"/>
</dbReference>
<keyword evidence="1" id="KW-1133">Transmembrane helix</keyword>
<keyword evidence="1" id="KW-0472">Membrane</keyword>
<dbReference type="OrthoDB" id="9790341at2"/>
<feature type="transmembrane region" description="Helical" evidence="1">
    <location>
        <begin position="87"/>
        <end position="108"/>
    </location>
</feature>
<dbReference type="AlphaFoldDB" id="A0A4R1F4G7"/>
<evidence type="ECO:0000313" key="2">
    <source>
        <dbReference type="EMBL" id="TCJ89177.1"/>
    </source>
</evidence>
<feature type="transmembrane region" description="Helical" evidence="1">
    <location>
        <begin position="45"/>
        <end position="67"/>
    </location>
</feature>
<dbReference type="InterPro" id="IPR045781">
    <property type="entry name" value="SxtJ"/>
</dbReference>
<keyword evidence="3" id="KW-1185">Reference proteome</keyword>